<evidence type="ECO:0000256" key="2">
    <source>
        <dbReference type="ARBA" id="ARBA00022490"/>
    </source>
</evidence>
<sequence>NIIGKTLLTGDREAIQTQGLTLGGMQCSLIRDNMGTPGDRSMDLRTKPRPGRGVAVRRSRRVLVLLVGQRGVHGAVLHQMAYKIASNIDDGDSQIIQ</sequence>
<dbReference type="SUPFAM" id="SSF55770">
    <property type="entry name" value="Profilin (actin-binding protein)"/>
    <property type="match status" value="1"/>
</dbReference>
<proteinExistence type="predicted"/>
<comment type="subcellular location">
    <subcellularLocation>
        <location evidence="1">Cytoplasm</location>
        <location evidence="1">Cytoskeleton</location>
    </subcellularLocation>
</comment>
<evidence type="ECO:0000256" key="3">
    <source>
        <dbReference type="ARBA" id="ARBA00023212"/>
    </source>
</evidence>
<feature type="region of interest" description="Disordered" evidence="5">
    <location>
        <begin position="33"/>
        <end position="53"/>
    </location>
</feature>
<dbReference type="GO" id="GO:0005737">
    <property type="term" value="C:cytoplasm"/>
    <property type="evidence" value="ECO:0007669"/>
    <property type="project" value="TreeGrafter"/>
</dbReference>
<dbReference type="Pfam" id="PF00235">
    <property type="entry name" value="Profilin"/>
    <property type="match status" value="1"/>
</dbReference>
<dbReference type="PANTHER" id="PTHR13936:SF15">
    <property type="entry name" value="PROFILIN-2"/>
    <property type="match status" value="1"/>
</dbReference>
<reference evidence="6" key="2">
    <citation type="submission" date="2025-09" db="UniProtKB">
        <authorList>
            <consortium name="Ensembl"/>
        </authorList>
    </citation>
    <scope>IDENTIFICATION</scope>
</reference>
<evidence type="ECO:0000313" key="7">
    <source>
        <dbReference type="Proteomes" id="UP000261540"/>
    </source>
</evidence>
<reference evidence="6" key="1">
    <citation type="submission" date="2025-08" db="UniProtKB">
        <authorList>
            <consortium name="Ensembl"/>
        </authorList>
    </citation>
    <scope>IDENTIFICATION</scope>
</reference>
<protein>
    <recommendedName>
        <fullName evidence="8">Profilin</fullName>
    </recommendedName>
</protein>
<dbReference type="GO" id="GO:0030036">
    <property type="term" value="P:actin cytoskeleton organization"/>
    <property type="evidence" value="ECO:0007669"/>
    <property type="project" value="InterPro"/>
</dbReference>
<accession>A0A3B3S1W1</accession>
<dbReference type="STRING" id="1676925.ENSPKIP00000024702"/>
<dbReference type="InterPro" id="IPR005454">
    <property type="entry name" value="Profilin1/2/3_vertebrate"/>
</dbReference>
<dbReference type="GO" id="GO:0030833">
    <property type="term" value="P:regulation of actin filament polymerization"/>
    <property type="evidence" value="ECO:0007669"/>
    <property type="project" value="TreeGrafter"/>
</dbReference>
<dbReference type="Gene3D" id="3.30.450.30">
    <property type="entry name" value="Dynein light chain 2a, cytoplasmic"/>
    <property type="match status" value="1"/>
</dbReference>
<dbReference type="GeneTree" id="ENSGT00970000197492"/>
<dbReference type="InterPro" id="IPR048278">
    <property type="entry name" value="PFN"/>
</dbReference>
<evidence type="ECO:0000256" key="1">
    <source>
        <dbReference type="ARBA" id="ARBA00004245"/>
    </source>
</evidence>
<keyword evidence="3" id="KW-0206">Cytoskeleton</keyword>
<evidence type="ECO:0000256" key="5">
    <source>
        <dbReference type="SAM" id="MobiDB-lite"/>
    </source>
</evidence>
<name>A0A3B3S1W1_9TELE</name>
<evidence type="ECO:0000313" key="6">
    <source>
        <dbReference type="Ensembl" id="ENSPKIP00000024702.1"/>
    </source>
</evidence>
<dbReference type="GO" id="GO:0005856">
    <property type="term" value="C:cytoskeleton"/>
    <property type="evidence" value="ECO:0007669"/>
    <property type="project" value="UniProtKB-SubCell"/>
</dbReference>
<comment type="function">
    <text evidence="4">Binds to actin and affects the structure of the cytoskeleton. At high concentrations, profilin prevents the polymerization of actin, whereas it enhances it at low concentrations. By binding to PIP2, it inhibits the formation of IP3 and DG.</text>
</comment>
<dbReference type="Ensembl" id="ENSPKIT00000005416.1">
    <property type="protein sequence ID" value="ENSPKIP00000024702.1"/>
    <property type="gene ID" value="ENSPKIG00000007846.1"/>
</dbReference>
<dbReference type="GO" id="GO:0032233">
    <property type="term" value="P:positive regulation of actin filament bundle assembly"/>
    <property type="evidence" value="ECO:0007669"/>
    <property type="project" value="TreeGrafter"/>
</dbReference>
<evidence type="ECO:0008006" key="8">
    <source>
        <dbReference type="Google" id="ProtNLM"/>
    </source>
</evidence>
<organism evidence="6 7">
    <name type="scientific">Paramormyrops kingsleyae</name>
    <dbReference type="NCBI Taxonomy" id="1676925"/>
    <lineage>
        <taxon>Eukaryota</taxon>
        <taxon>Metazoa</taxon>
        <taxon>Chordata</taxon>
        <taxon>Craniata</taxon>
        <taxon>Vertebrata</taxon>
        <taxon>Euteleostomi</taxon>
        <taxon>Actinopterygii</taxon>
        <taxon>Neopterygii</taxon>
        <taxon>Teleostei</taxon>
        <taxon>Osteoglossocephala</taxon>
        <taxon>Osteoglossomorpha</taxon>
        <taxon>Osteoglossiformes</taxon>
        <taxon>Mormyridae</taxon>
        <taxon>Paramormyrops</taxon>
    </lineage>
</organism>
<dbReference type="InterPro" id="IPR036140">
    <property type="entry name" value="PFN_sf"/>
</dbReference>
<dbReference type="GO" id="GO:0003779">
    <property type="term" value="F:actin binding"/>
    <property type="evidence" value="ECO:0007669"/>
    <property type="project" value="InterPro"/>
</dbReference>
<dbReference type="PANTHER" id="PTHR13936">
    <property type="entry name" value="PROFILIN"/>
    <property type="match status" value="1"/>
</dbReference>
<evidence type="ECO:0000256" key="4">
    <source>
        <dbReference type="ARBA" id="ARBA00025549"/>
    </source>
</evidence>
<dbReference type="PRINTS" id="PR01639">
    <property type="entry name" value="PROFILINMAML"/>
</dbReference>
<dbReference type="AlphaFoldDB" id="A0A3B3S1W1"/>
<keyword evidence="7" id="KW-1185">Reference proteome</keyword>
<keyword evidence="2" id="KW-0963">Cytoplasm</keyword>
<dbReference type="Proteomes" id="UP000261540">
    <property type="component" value="Unplaced"/>
</dbReference>